<protein>
    <submittedName>
        <fullName evidence="1">Uncharacterized protein</fullName>
    </submittedName>
</protein>
<proteinExistence type="predicted"/>
<comment type="caution">
    <text evidence="1">The sequence shown here is derived from an EMBL/GenBank/DDBJ whole genome shotgun (WGS) entry which is preliminary data.</text>
</comment>
<dbReference type="Proteomes" id="UP000664731">
    <property type="component" value="Unassembled WGS sequence"/>
</dbReference>
<reference evidence="1" key="1">
    <citation type="submission" date="2021-03" db="EMBL/GenBank/DDBJ databases">
        <title>Comamonas denitrificans.</title>
        <authorList>
            <person name="Finster K."/>
        </authorList>
    </citation>
    <scope>NUCLEOTIDE SEQUENCE</scope>
    <source>
        <strain evidence="1">MM2021_4</strain>
    </source>
</reference>
<dbReference type="RefSeq" id="WP_207574917.1">
    <property type="nucleotide sequence ID" value="NZ_JAFNME010000009.1"/>
</dbReference>
<organism evidence="1 2">
    <name type="scientific">Comamonas denitrificans</name>
    <dbReference type="NCBI Taxonomy" id="117506"/>
    <lineage>
        <taxon>Bacteria</taxon>
        <taxon>Pseudomonadati</taxon>
        <taxon>Pseudomonadota</taxon>
        <taxon>Betaproteobacteria</taxon>
        <taxon>Burkholderiales</taxon>
        <taxon>Comamonadaceae</taxon>
        <taxon>Comamonas</taxon>
    </lineage>
</organism>
<sequence length="73" mass="8334">MHTTYRITIARPGYLERVRIKEFADIFAATTWAQQRYAHAPSVRLCVEQVRLADLTELQQAALGFERAQGAVQ</sequence>
<dbReference type="EMBL" id="JAFNME010000009">
    <property type="protein sequence ID" value="MBO1249398.1"/>
    <property type="molecule type" value="Genomic_DNA"/>
</dbReference>
<name>A0A939GZZ8_9BURK</name>
<evidence type="ECO:0000313" key="2">
    <source>
        <dbReference type="Proteomes" id="UP000664731"/>
    </source>
</evidence>
<evidence type="ECO:0000313" key="1">
    <source>
        <dbReference type="EMBL" id="MBO1249398.1"/>
    </source>
</evidence>
<dbReference type="AlphaFoldDB" id="A0A939GZZ8"/>
<gene>
    <name evidence="1" type="ORF">J1777_06040</name>
</gene>
<accession>A0A939GZZ8</accession>
<keyword evidence="2" id="KW-1185">Reference proteome</keyword>